<organism evidence="2 3">
    <name type="scientific">Apostasia shenzhenica</name>
    <dbReference type="NCBI Taxonomy" id="1088818"/>
    <lineage>
        <taxon>Eukaryota</taxon>
        <taxon>Viridiplantae</taxon>
        <taxon>Streptophyta</taxon>
        <taxon>Embryophyta</taxon>
        <taxon>Tracheophyta</taxon>
        <taxon>Spermatophyta</taxon>
        <taxon>Magnoliopsida</taxon>
        <taxon>Liliopsida</taxon>
        <taxon>Asparagales</taxon>
        <taxon>Orchidaceae</taxon>
        <taxon>Apostasioideae</taxon>
        <taxon>Apostasia</taxon>
    </lineage>
</organism>
<dbReference type="AlphaFoldDB" id="A0A2I0BGF1"/>
<dbReference type="EMBL" id="KZ451885">
    <property type="protein sequence ID" value="PKA66883.1"/>
    <property type="molecule type" value="Genomic_DNA"/>
</dbReference>
<proteinExistence type="predicted"/>
<protein>
    <submittedName>
        <fullName evidence="2">Uncharacterized protein</fullName>
    </submittedName>
</protein>
<evidence type="ECO:0000313" key="3">
    <source>
        <dbReference type="Proteomes" id="UP000236161"/>
    </source>
</evidence>
<dbReference type="Proteomes" id="UP000236161">
    <property type="component" value="Unassembled WGS sequence"/>
</dbReference>
<evidence type="ECO:0000313" key="2">
    <source>
        <dbReference type="EMBL" id="PKA66883.1"/>
    </source>
</evidence>
<name>A0A2I0BGF1_9ASPA</name>
<reference evidence="2 3" key="1">
    <citation type="journal article" date="2017" name="Nature">
        <title>The Apostasia genome and the evolution of orchids.</title>
        <authorList>
            <person name="Zhang G.Q."/>
            <person name="Liu K.W."/>
            <person name="Li Z."/>
            <person name="Lohaus R."/>
            <person name="Hsiao Y.Y."/>
            <person name="Niu S.C."/>
            <person name="Wang J.Y."/>
            <person name="Lin Y.C."/>
            <person name="Xu Q."/>
            <person name="Chen L.J."/>
            <person name="Yoshida K."/>
            <person name="Fujiwara S."/>
            <person name="Wang Z.W."/>
            <person name="Zhang Y.Q."/>
            <person name="Mitsuda N."/>
            <person name="Wang M."/>
            <person name="Liu G.H."/>
            <person name="Pecoraro L."/>
            <person name="Huang H.X."/>
            <person name="Xiao X.J."/>
            <person name="Lin M."/>
            <person name="Wu X.Y."/>
            <person name="Wu W.L."/>
            <person name="Chen Y.Y."/>
            <person name="Chang S.B."/>
            <person name="Sakamoto S."/>
            <person name="Ohme-Takagi M."/>
            <person name="Yagi M."/>
            <person name="Zeng S.J."/>
            <person name="Shen C.Y."/>
            <person name="Yeh C.M."/>
            <person name="Luo Y.B."/>
            <person name="Tsai W.C."/>
            <person name="Van de Peer Y."/>
            <person name="Liu Z.J."/>
        </authorList>
    </citation>
    <scope>NUCLEOTIDE SEQUENCE [LARGE SCALE GENOMIC DNA]</scope>
    <source>
        <strain evidence="3">cv. Shenzhen</strain>
        <tissue evidence="2">Stem</tissue>
    </source>
</reference>
<evidence type="ECO:0000256" key="1">
    <source>
        <dbReference type="SAM" id="MobiDB-lite"/>
    </source>
</evidence>
<accession>A0A2I0BGF1</accession>
<feature type="region of interest" description="Disordered" evidence="1">
    <location>
        <begin position="50"/>
        <end position="72"/>
    </location>
</feature>
<keyword evidence="3" id="KW-1185">Reference proteome</keyword>
<gene>
    <name evidence="2" type="ORF">AXF42_Ash003540</name>
</gene>
<sequence length="72" mass="7275">MCDLPTVGGGSHGSSCPGVARAWELGEERDPGTGDAGATCRQSRGRRWVAHATQPLGSGGVARARLSGGERG</sequence>